<proteinExistence type="predicted"/>
<gene>
    <name evidence="2" type="ORF">FRUB_06102</name>
</gene>
<sequence length="281" mass="31284">MLSVRKQPWSNRSQKGIIKGKPLNPSAAIEQRYYNALHVLIARMLAETELELRKLFKTEHAEEFFAQDASISSQARILTNALIKKYTDLFASLSRPMAEEFARESNKSSDIAVKSSIRHLSDELALSTKTITSGPLNDILTATVAENVGLIKSIPAQYLGGVQGAVMRSITTGNGMQDLVPYLQKHKGITLRRARMISQDQVKKSFSALSKARMEKVGVTSYIWRHTAGSRHPRKLHIGMSGSIFRYDDPPVIDEKTGERGIPGQAINCACRMQPVLNFEE</sequence>
<evidence type="ECO:0000259" key="1">
    <source>
        <dbReference type="Pfam" id="PF04233"/>
    </source>
</evidence>
<dbReference type="InterPro" id="IPR006528">
    <property type="entry name" value="Phage_head_morphogenesis_dom"/>
</dbReference>
<dbReference type="AlphaFoldDB" id="A0A225DQV6"/>
<organism evidence="2 3">
    <name type="scientific">Fimbriiglobus ruber</name>
    <dbReference type="NCBI Taxonomy" id="1908690"/>
    <lineage>
        <taxon>Bacteria</taxon>
        <taxon>Pseudomonadati</taxon>
        <taxon>Planctomycetota</taxon>
        <taxon>Planctomycetia</taxon>
        <taxon>Gemmatales</taxon>
        <taxon>Gemmataceae</taxon>
        <taxon>Fimbriiglobus</taxon>
    </lineage>
</organism>
<dbReference type="RefSeq" id="WP_088257007.1">
    <property type="nucleotide sequence ID" value="NZ_NIDE01000010.1"/>
</dbReference>
<evidence type="ECO:0000313" key="3">
    <source>
        <dbReference type="Proteomes" id="UP000214646"/>
    </source>
</evidence>
<dbReference type="Pfam" id="PF04233">
    <property type="entry name" value="Phage_Mu_F"/>
    <property type="match status" value="1"/>
</dbReference>
<name>A0A225DQV6_9BACT</name>
<feature type="domain" description="Phage head morphogenesis" evidence="1">
    <location>
        <begin position="162"/>
        <end position="273"/>
    </location>
</feature>
<dbReference type="Proteomes" id="UP000214646">
    <property type="component" value="Unassembled WGS sequence"/>
</dbReference>
<comment type="caution">
    <text evidence="2">The sequence shown here is derived from an EMBL/GenBank/DDBJ whole genome shotgun (WGS) entry which is preliminary data.</text>
</comment>
<reference evidence="3" key="1">
    <citation type="submission" date="2017-06" db="EMBL/GenBank/DDBJ databases">
        <title>Genome analysis of Fimbriiglobus ruber SP5, the first member of the order Planctomycetales with confirmed chitinolytic capability.</title>
        <authorList>
            <person name="Ravin N.V."/>
            <person name="Rakitin A.L."/>
            <person name="Ivanova A.A."/>
            <person name="Beletsky A.V."/>
            <person name="Kulichevskaya I.S."/>
            <person name="Mardanov A.V."/>
            <person name="Dedysh S.N."/>
        </authorList>
    </citation>
    <scope>NUCLEOTIDE SEQUENCE [LARGE SCALE GENOMIC DNA]</scope>
    <source>
        <strain evidence="3">SP5</strain>
    </source>
</reference>
<dbReference type="EMBL" id="NIDE01000010">
    <property type="protein sequence ID" value="OWK39539.1"/>
    <property type="molecule type" value="Genomic_DNA"/>
</dbReference>
<dbReference type="OrthoDB" id="62511at2"/>
<accession>A0A225DQV6</accession>
<protein>
    <submittedName>
        <fullName evidence="2">Plasmid-related protein</fullName>
    </submittedName>
</protein>
<keyword evidence="3" id="KW-1185">Reference proteome</keyword>
<evidence type="ECO:0000313" key="2">
    <source>
        <dbReference type="EMBL" id="OWK39539.1"/>
    </source>
</evidence>